<evidence type="ECO:0000259" key="8">
    <source>
        <dbReference type="Pfam" id="PF01979"/>
    </source>
</evidence>
<evidence type="ECO:0000256" key="4">
    <source>
        <dbReference type="ARBA" id="ARBA00023277"/>
    </source>
</evidence>
<dbReference type="EC" id="3.5.1.25" evidence="9"/>
<dbReference type="PANTHER" id="PTHR11113">
    <property type="entry name" value="N-ACETYLGLUCOSAMINE-6-PHOSPHATE DEACETYLASE"/>
    <property type="match status" value="1"/>
</dbReference>
<evidence type="ECO:0000256" key="5">
    <source>
        <dbReference type="PIRNR" id="PIRNR038994"/>
    </source>
</evidence>
<dbReference type="InterPro" id="IPR003764">
    <property type="entry name" value="GlcNAc_6-P_deAcase"/>
</dbReference>
<feature type="binding site" evidence="7">
    <location>
        <position position="195"/>
    </location>
    <ligand>
        <name>Zn(2+)</name>
        <dbReference type="ChEBI" id="CHEBI:29105"/>
    </ligand>
</feature>
<dbReference type="CDD" id="cd00854">
    <property type="entry name" value="NagA"/>
    <property type="match status" value="1"/>
</dbReference>
<evidence type="ECO:0000313" key="10">
    <source>
        <dbReference type="Proteomes" id="UP000254620"/>
    </source>
</evidence>
<dbReference type="Proteomes" id="UP000254620">
    <property type="component" value="Unassembled WGS sequence"/>
</dbReference>
<name>A0A0F5EZG6_AVIPA</name>
<dbReference type="GO" id="GO:0008448">
    <property type="term" value="F:N-acetylglucosamine-6-phosphate deacetylase activity"/>
    <property type="evidence" value="ECO:0007669"/>
    <property type="project" value="UniProtKB-EC"/>
</dbReference>
<evidence type="ECO:0000313" key="9">
    <source>
        <dbReference type="EMBL" id="SUU97211.1"/>
    </source>
</evidence>
<keyword evidence="4 5" id="KW-0119">Carbohydrate metabolism</keyword>
<dbReference type="Pfam" id="PF01979">
    <property type="entry name" value="Amidohydro_1"/>
    <property type="match status" value="1"/>
</dbReference>
<dbReference type="Gene3D" id="3.20.20.140">
    <property type="entry name" value="Metal-dependent hydrolases"/>
    <property type="match status" value="1"/>
</dbReference>
<comment type="similarity">
    <text evidence="1 5">Belongs to the metallo-dependent hydrolases superfamily. NagA family.</text>
</comment>
<dbReference type="PIRSF" id="PIRSF038994">
    <property type="entry name" value="NagA"/>
    <property type="match status" value="1"/>
</dbReference>
<evidence type="ECO:0000256" key="6">
    <source>
        <dbReference type="PIRSR" id="PIRSR038994-1"/>
    </source>
</evidence>
<evidence type="ECO:0000256" key="2">
    <source>
        <dbReference type="ARBA" id="ARBA00022723"/>
    </source>
</evidence>
<proteinExistence type="inferred from homology"/>
<dbReference type="OrthoDB" id="9776488at2"/>
<feature type="domain" description="Amidohydrolase-related" evidence="8">
    <location>
        <begin position="49"/>
        <end position="379"/>
    </location>
</feature>
<evidence type="ECO:0000256" key="1">
    <source>
        <dbReference type="ARBA" id="ARBA00010716"/>
    </source>
</evidence>
<dbReference type="InterPro" id="IPR006680">
    <property type="entry name" value="Amidohydro-rel"/>
</dbReference>
<dbReference type="InterPro" id="IPR011059">
    <property type="entry name" value="Metal-dep_hydrolase_composite"/>
</dbReference>
<dbReference type="RefSeq" id="WP_046097971.1">
    <property type="nucleotide sequence ID" value="NZ_LAEN01000019.1"/>
</dbReference>
<dbReference type="Gene3D" id="2.30.40.10">
    <property type="entry name" value="Urease, subunit C, domain 1"/>
    <property type="match status" value="1"/>
</dbReference>
<accession>A0A0F5EZG6</accession>
<dbReference type="SUPFAM" id="SSF51556">
    <property type="entry name" value="Metallo-dependent hydrolases"/>
    <property type="match status" value="1"/>
</dbReference>
<dbReference type="AlphaFoldDB" id="A0A0F5EZG6"/>
<gene>
    <name evidence="9" type="primary">nagA_1</name>
    <name evidence="9" type="ORF">NCTC10926_00582</name>
</gene>
<feature type="binding site" evidence="7">
    <location>
        <position position="129"/>
    </location>
    <ligand>
        <name>Zn(2+)</name>
        <dbReference type="ChEBI" id="CHEBI:29105"/>
    </ligand>
</feature>
<dbReference type="InterPro" id="IPR032466">
    <property type="entry name" value="Metal_Hydrolase"/>
</dbReference>
<dbReference type="STRING" id="728.VY92_09485"/>
<dbReference type="EMBL" id="UFSW01000001">
    <property type="protein sequence ID" value="SUU97211.1"/>
    <property type="molecule type" value="Genomic_DNA"/>
</dbReference>
<keyword evidence="2 7" id="KW-0479">Metal-binding</keyword>
<organism evidence="9 10">
    <name type="scientific">Avibacterium paragallinarum</name>
    <name type="common">Haemophilus gallinarum</name>
    <dbReference type="NCBI Taxonomy" id="728"/>
    <lineage>
        <taxon>Bacteria</taxon>
        <taxon>Pseudomonadati</taxon>
        <taxon>Pseudomonadota</taxon>
        <taxon>Gammaproteobacteria</taxon>
        <taxon>Pasteurellales</taxon>
        <taxon>Pasteurellaceae</taxon>
        <taxon>Avibacterium</taxon>
    </lineage>
</organism>
<feature type="binding site" evidence="7">
    <location>
        <position position="216"/>
    </location>
    <ligand>
        <name>Zn(2+)</name>
        <dbReference type="ChEBI" id="CHEBI:29105"/>
    </ligand>
</feature>
<feature type="active site" description="Proton donor/acceptor" evidence="6">
    <location>
        <position position="273"/>
    </location>
</feature>
<dbReference type="GO" id="GO:0006046">
    <property type="term" value="P:N-acetylglucosamine catabolic process"/>
    <property type="evidence" value="ECO:0007669"/>
    <property type="project" value="TreeGrafter"/>
</dbReference>
<reference evidence="9 10" key="1">
    <citation type="submission" date="2018-06" db="EMBL/GenBank/DDBJ databases">
        <authorList>
            <consortium name="Pathogen Informatics"/>
            <person name="Doyle S."/>
        </authorList>
    </citation>
    <scope>NUCLEOTIDE SEQUENCE [LARGE SCALE GENOMIC DNA]</scope>
    <source>
        <strain evidence="9 10">NCTC10926</strain>
    </source>
</reference>
<dbReference type="eggNOG" id="COG1820">
    <property type="taxonomic scope" value="Bacteria"/>
</dbReference>
<keyword evidence="3 5" id="KW-0378">Hydrolase</keyword>
<comment type="cofactor">
    <cofactor evidence="7">
        <name>a divalent metal cation</name>
        <dbReference type="ChEBI" id="CHEBI:60240"/>
    </cofactor>
    <text evidence="7">Binds 1 divalent metal cation per subunit.</text>
</comment>
<evidence type="ECO:0000256" key="7">
    <source>
        <dbReference type="PIRSR" id="PIRSR038994-3"/>
    </source>
</evidence>
<dbReference type="GO" id="GO:0046872">
    <property type="term" value="F:metal ion binding"/>
    <property type="evidence" value="ECO:0007669"/>
    <property type="project" value="UniProtKB-KW"/>
</dbReference>
<protein>
    <submittedName>
        <fullName evidence="9">N-acetylglucosamine-6-phosphate deacetylase</fullName>
        <ecNumber evidence="9">3.5.1.25</ecNumber>
    </submittedName>
</protein>
<sequence>MRYAIKPEKVMTSSGELLNKYVVINQGKIERIQVEKPTDCDVHYYPDSYLSAGFIDVHIHGRAGADVMDENDTALATIAQALPQTGVTAWVGTTVSAPWANILSSMQRMKDYIQQGKQKGAELLGSFMEGPYFTERHRGSHPTEYLMPPTIPQLEELLQISDRTLLRVAIAPEIENAEPAIKWLVENGVKVSVAHTNAIFEQVTKAYYLGADCGVHLFNGMSALHHREPSCTGAVLYHDMLAEIIADGIHVHPAVLNLAYKLKTYRRMVLITDCMRAGGLPDGEYTLGVQTVRVENGQARTFDGSLAGSTCSLDQALRNMVFKADVPVWEAIQMVTTIPTTYLGVADRIGDIAVGKEANFTLLNKELRVQATYIQGEQVYKCGEKF</sequence>
<evidence type="ECO:0000256" key="3">
    <source>
        <dbReference type="ARBA" id="ARBA00022801"/>
    </source>
</evidence>
<dbReference type="SUPFAM" id="SSF51338">
    <property type="entry name" value="Composite domain of metallo-dependent hydrolases"/>
    <property type="match status" value="1"/>
</dbReference>
<dbReference type="PANTHER" id="PTHR11113:SF14">
    <property type="entry name" value="N-ACETYLGLUCOSAMINE-6-PHOSPHATE DEACETYLASE"/>
    <property type="match status" value="1"/>
</dbReference>
<dbReference type="NCBIfam" id="TIGR00221">
    <property type="entry name" value="nagA"/>
    <property type="match status" value="1"/>
</dbReference>